<sequence>MSGLGERWLRFLRLYGPAPKNENMYDEHIQRSARRLGVRPIAFPHPVEAKLLHQLSSETERARCIVLTGTAGDGKSRLCAHAWTAIGGDEQVWAADQVFYESSAIIAGRERTVGVVRDLTKLRGGSFGPYVDREALLVAISRSIAAADPDHVFIIAANDGQLMETWRRLDHPDVRRAHALLENLLVGERDQLSDGVAFHNLSTVPGAQILDLVLGAVLGHEGWKASYDEASETGFFGPDCPIRRNYETLSQPLFQRRLRELFELLDHSGLHVPIRRMLLLVANILLGHPGVKDRLMTPGDVAHLIATGTAHRSDIFDNVFGENLTQARRDGLEIMEFLSRFGIGNETTNRIDNILLFGSEDEALRRYFDILVEQDASSRRLAELRTARAAYLESPDSDADGPHPFLATMAAQRRAMFFRIPEELIEDLSPWDLSVFSRAGEYLEHLVAPLRASGRVPRRIVARLVNGLNRVFTGMLVTTERELLLATNLSYSGSGVSQLLEERLSVSPKRHERIDVALENDQPVLVVQLDHALQCSLSLDLVRYEFLMRVAAGALPGSFSRECHEDILAFKSAILAALERVRPADDHGDLVFKLLTLNEAGEPKDEVIEVMDA</sequence>
<evidence type="ECO:0000313" key="1">
    <source>
        <dbReference type="EMBL" id="ABQ71444.1"/>
    </source>
</evidence>
<gene>
    <name evidence="1" type="ordered locus">Swit_5336</name>
</gene>
<protein>
    <submittedName>
        <fullName evidence="1">Uncharacterized protein</fullName>
    </submittedName>
</protein>
<accession>A0A9J9HGY1</accession>
<name>A0A9J9HGY1_RHIWR</name>
<reference evidence="1 2" key="1">
    <citation type="journal article" date="2010" name="J. Bacteriol.">
        <title>Genome sequence of the dioxin-mineralizing bacterium Sphingomonas wittichii RW1.</title>
        <authorList>
            <person name="Miller T.R."/>
            <person name="Delcher A.L."/>
            <person name="Salzberg S.L."/>
            <person name="Saunders E."/>
            <person name="Detter J.C."/>
            <person name="Halden R.U."/>
        </authorList>
    </citation>
    <scope>NUCLEOTIDE SEQUENCE [LARGE SCALE GENOMIC DNA]</scope>
    <source>
        <strain evidence="2">DSM 6014 / CCUG 31198 / JCM 15750 / NBRC 105917 / EY 4224 / RW1</strain>
    </source>
</reference>
<dbReference type="AlphaFoldDB" id="A0A9J9HGY1"/>
<keyword evidence="2" id="KW-1185">Reference proteome</keyword>
<dbReference type="Proteomes" id="UP000001989">
    <property type="component" value="Plasmid pSWIT01"/>
</dbReference>
<dbReference type="EMBL" id="CP000700">
    <property type="protein sequence ID" value="ABQ71444.1"/>
    <property type="molecule type" value="Genomic_DNA"/>
</dbReference>
<organism evidence="1 2">
    <name type="scientific">Rhizorhabdus wittichii (strain DSM 6014 / CCUG 31198 / JCM 15750 / NBRC 105917 / EY 4224 / RW1)</name>
    <name type="common">Sphingomonas wittichii</name>
    <dbReference type="NCBI Taxonomy" id="392499"/>
    <lineage>
        <taxon>Bacteria</taxon>
        <taxon>Pseudomonadati</taxon>
        <taxon>Pseudomonadota</taxon>
        <taxon>Alphaproteobacteria</taxon>
        <taxon>Sphingomonadales</taxon>
        <taxon>Sphingomonadaceae</taxon>
        <taxon>Rhizorhabdus</taxon>
    </lineage>
</organism>
<keyword evidence="1" id="KW-0614">Plasmid</keyword>
<proteinExistence type="predicted"/>
<evidence type="ECO:0000313" key="2">
    <source>
        <dbReference type="Proteomes" id="UP000001989"/>
    </source>
</evidence>
<geneLocation type="plasmid" evidence="1 2">
    <name>pSWIT01</name>
</geneLocation>
<dbReference type="KEGG" id="swi:Swit_5336"/>